<dbReference type="Proteomes" id="UP000003340">
    <property type="component" value="Unassembled WGS sequence"/>
</dbReference>
<proteinExistence type="predicted"/>
<protein>
    <submittedName>
        <fullName evidence="1">Uncharacterized protein</fullName>
    </submittedName>
</protein>
<dbReference type="AlphaFoldDB" id="C0EB04"/>
<gene>
    <name evidence="1" type="ORF">CLOSTMETH_01020</name>
</gene>
<keyword evidence="2" id="KW-1185">Reference proteome</keyword>
<dbReference type="HOGENOM" id="CLU_3214495_0_0_9"/>
<comment type="caution">
    <text evidence="1">The sequence shown here is derived from an EMBL/GenBank/DDBJ whole genome shotgun (WGS) entry which is preliminary data.</text>
</comment>
<reference evidence="1 2" key="2">
    <citation type="submission" date="2009-02" db="EMBL/GenBank/DDBJ databases">
        <title>Draft genome sequence of Clostridium methylpentosum (DSM 5476).</title>
        <authorList>
            <person name="Sudarsanam P."/>
            <person name="Ley R."/>
            <person name="Guruge J."/>
            <person name="Turnbaugh P.J."/>
            <person name="Mahowald M."/>
            <person name="Liep D."/>
            <person name="Gordon J."/>
        </authorList>
    </citation>
    <scope>NUCLEOTIDE SEQUENCE [LARGE SCALE GENOMIC DNA]</scope>
    <source>
        <strain evidence="1 2">DSM 5476</strain>
    </source>
</reference>
<dbReference type="EMBL" id="ACEC01000038">
    <property type="protein sequence ID" value="EEG31343.1"/>
    <property type="molecule type" value="Genomic_DNA"/>
</dbReference>
<organism evidence="1 2">
    <name type="scientific">[Clostridium] methylpentosum DSM 5476</name>
    <dbReference type="NCBI Taxonomy" id="537013"/>
    <lineage>
        <taxon>Bacteria</taxon>
        <taxon>Bacillati</taxon>
        <taxon>Bacillota</taxon>
        <taxon>Clostridia</taxon>
        <taxon>Eubacteriales</taxon>
        <taxon>Oscillospiraceae</taxon>
        <taxon>Oscillospiraceae incertae sedis</taxon>
    </lineage>
</organism>
<name>C0EB04_9FIRM</name>
<evidence type="ECO:0000313" key="1">
    <source>
        <dbReference type="EMBL" id="EEG31343.1"/>
    </source>
</evidence>
<reference evidence="1 2" key="1">
    <citation type="submission" date="2009-01" db="EMBL/GenBank/DDBJ databases">
        <authorList>
            <person name="Fulton L."/>
            <person name="Clifton S."/>
            <person name="Fulton B."/>
            <person name="Xu J."/>
            <person name="Minx P."/>
            <person name="Pepin K.H."/>
            <person name="Johnson M."/>
            <person name="Bhonagiri V."/>
            <person name="Nash W.E."/>
            <person name="Mardis E.R."/>
            <person name="Wilson R.K."/>
        </authorList>
    </citation>
    <scope>NUCLEOTIDE SEQUENCE [LARGE SCALE GENOMIC DNA]</scope>
    <source>
        <strain evidence="1 2">DSM 5476</strain>
    </source>
</reference>
<evidence type="ECO:0000313" key="2">
    <source>
        <dbReference type="Proteomes" id="UP000003340"/>
    </source>
</evidence>
<accession>C0EB04</accession>
<sequence length="44" mass="4762">MHIAGWGGCKTGSHFVCHSSISTLSDSIFCLAVFFERRGCNSVL</sequence>